<evidence type="ECO:0000256" key="2">
    <source>
        <dbReference type="SAM" id="Phobius"/>
    </source>
</evidence>
<accession>A0A9D2SNR5</accession>
<comment type="caution">
    <text evidence="3">The sequence shown here is derived from an EMBL/GenBank/DDBJ whole genome shotgun (WGS) entry which is preliminary data.</text>
</comment>
<gene>
    <name evidence="3" type="ORF">H9705_09175</name>
</gene>
<keyword evidence="2" id="KW-0812">Transmembrane</keyword>
<evidence type="ECO:0000313" key="4">
    <source>
        <dbReference type="Proteomes" id="UP000823849"/>
    </source>
</evidence>
<reference evidence="3" key="2">
    <citation type="submission" date="2021-04" db="EMBL/GenBank/DDBJ databases">
        <authorList>
            <person name="Gilroy R."/>
        </authorList>
    </citation>
    <scope>NUCLEOTIDE SEQUENCE</scope>
    <source>
        <strain evidence="3">CHK185-5351</strain>
    </source>
</reference>
<reference evidence="3" key="1">
    <citation type="journal article" date="2021" name="PeerJ">
        <title>Extensive microbial diversity within the chicken gut microbiome revealed by metagenomics and culture.</title>
        <authorList>
            <person name="Gilroy R."/>
            <person name="Ravi A."/>
            <person name="Getino M."/>
            <person name="Pursley I."/>
            <person name="Horton D.L."/>
            <person name="Alikhan N.F."/>
            <person name="Baker D."/>
            <person name="Gharbi K."/>
            <person name="Hall N."/>
            <person name="Watson M."/>
            <person name="Adriaenssens E.M."/>
            <person name="Foster-Nyarko E."/>
            <person name="Jarju S."/>
            <person name="Secka A."/>
            <person name="Antonio M."/>
            <person name="Oren A."/>
            <person name="Chaudhuri R.R."/>
            <person name="La Ragione R."/>
            <person name="Hildebrand F."/>
            <person name="Pallen M.J."/>
        </authorList>
    </citation>
    <scope>NUCLEOTIDE SEQUENCE</scope>
    <source>
        <strain evidence="3">CHK185-5351</strain>
    </source>
</reference>
<feature type="transmembrane region" description="Helical" evidence="2">
    <location>
        <begin position="21"/>
        <end position="42"/>
    </location>
</feature>
<proteinExistence type="predicted"/>
<protein>
    <submittedName>
        <fullName evidence="3">Uncharacterized protein</fullName>
    </submittedName>
</protein>
<evidence type="ECO:0000313" key="3">
    <source>
        <dbReference type="EMBL" id="HJC15974.1"/>
    </source>
</evidence>
<sequence>MAKPMSRKDRFREWVSDNLRYMLLILAIVAVVGLGILIVHLVTSGSDDGEAEPKAEVTATPTPAAESEPAAESQSGQPAAEFAAENNAQVSTVATTYYQALAAKDMDTVKSCVDALAAEDEAQILEEDMVEAYNDITTYTLNGTEEGTYIAFVSYNCKYKGIDTQLPMLTELYMYTNTEGNLVIAADVETDTAIAEAMSSALEQEDVKSLVGNVQASYDQALESDAALKAYVESIQ</sequence>
<keyword evidence="2" id="KW-1133">Transmembrane helix</keyword>
<dbReference type="Proteomes" id="UP000823849">
    <property type="component" value="Unassembled WGS sequence"/>
</dbReference>
<dbReference type="AlphaFoldDB" id="A0A9D2SNR5"/>
<feature type="region of interest" description="Disordered" evidence="1">
    <location>
        <begin position="46"/>
        <end position="82"/>
    </location>
</feature>
<keyword evidence="2" id="KW-0472">Membrane</keyword>
<name>A0A9D2SNR5_9FIRM</name>
<evidence type="ECO:0000256" key="1">
    <source>
        <dbReference type="SAM" id="MobiDB-lite"/>
    </source>
</evidence>
<feature type="compositionally biased region" description="Low complexity" evidence="1">
    <location>
        <begin position="56"/>
        <end position="72"/>
    </location>
</feature>
<organism evidence="3 4">
    <name type="scientific">Candidatus Fusicatenibacter intestinigallinarum</name>
    <dbReference type="NCBI Taxonomy" id="2838598"/>
    <lineage>
        <taxon>Bacteria</taxon>
        <taxon>Bacillati</taxon>
        <taxon>Bacillota</taxon>
        <taxon>Clostridia</taxon>
        <taxon>Lachnospirales</taxon>
        <taxon>Lachnospiraceae</taxon>
        <taxon>Fusicatenibacter</taxon>
    </lineage>
</organism>
<dbReference type="EMBL" id="DWWU01000038">
    <property type="protein sequence ID" value="HJC15974.1"/>
    <property type="molecule type" value="Genomic_DNA"/>
</dbReference>